<organism evidence="21 22">
    <name type="scientific">Crocosphaera watsonii WH 0003</name>
    <dbReference type="NCBI Taxonomy" id="423471"/>
    <lineage>
        <taxon>Bacteria</taxon>
        <taxon>Bacillati</taxon>
        <taxon>Cyanobacteriota</taxon>
        <taxon>Cyanophyceae</taxon>
        <taxon>Oscillatoriophycideae</taxon>
        <taxon>Chroococcales</taxon>
        <taxon>Aphanothecaceae</taxon>
        <taxon>Crocosphaera</taxon>
    </lineage>
</organism>
<evidence type="ECO:0000313" key="21">
    <source>
        <dbReference type="EMBL" id="EHJ13250.1"/>
    </source>
</evidence>
<dbReference type="GO" id="GO:0008444">
    <property type="term" value="F:CDP-diacylglycerol-glycerol-3-phosphate 3-phosphatidyltransferase activity"/>
    <property type="evidence" value="ECO:0007669"/>
    <property type="project" value="UniProtKB-UniRule"/>
</dbReference>
<dbReference type="GO" id="GO:0005886">
    <property type="term" value="C:plasma membrane"/>
    <property type="evidence" value="ECO:0007669"/>
    <property type="project" value="UniProtKB-SubCell"/>
</dbReference>
<keyword evidence="15" id="KW-0594">Phospholipid biosynthesis</keyword>
<evidence type="ECO:0000256" key="18">
    <source>
        <dbReference type="NCBIfam" id="TIGR00560"/>
    </source>
</evidence>
<keyword evidence="16" id="KW-1208">Phospholipid metabolism</keyword>
<reference evidence="21 22" key="1">
    <citation type="journal article" date="2011" name="Front. Microbiol.">
        <title>Two Strains of Crocosphaera watsonii with Highly Conserved Genomes are Distinguished by Strain-Specific Features.</title>
        <authorList>
            <person name="Bench S.R."/>
            <person name="Ilikchyan I.N."/>
            <person name="Tripp H.J."/>
            <person name="Zehr J.P."/>
        </authorList>
    </citation>
    <scope>NUCLEOTIDE SEQUENCE [LARGE SCALE GENOMIC DNA]</scope>
    <source>
        <strain evidence="21 22">WH 0003</strain>
    </source>
</reference>
<comment type="caution">
    <text evidence="21">The sequence shown here is derived from an EMBL/GenBank/DDBJ whole genome shotgun (WGS) entry which is preliminary data.</text>
</comment>
<evidence type="ECO:0000256" key="20">
    <source>
        <dbReference type="SAM" id="Phobius"/>
    </source>
</evidence>
<dbReference type="Gene3D" id="1.20.120.1760">
    <property type="match status" value="1"/>
</dbReference>
<dbReference type="Pfam" id="PF01066">
    <property type="entry name" value="CDP-OH_P_transf"/>
    <property type="match status" value="1"/>
</dbReference>
<accession>G5J3I7</accession>
<proteinExistence type="inferred from homology"/>
<comment type="pathway">
    <text evidence="4">Lipid metabolism.</text>
</comment>
<name>G5J3I7_CROWT</name>
<gene>
    <name evidence="21" type="ORF">CWATWH0003_2063</name>
</gene>
<keyword evidence="11 20" id="KW-0812">Transmembrane</keyword>
<evidence type="ECO:0000256" key="2">
    <source>
        <dbReference type="ARBA" id="ARBA00004651"/>
    </source>
</evidence>
<dbReference type="PANTHER" id="PTHR14269:SF62">
    <property type="entry name" value="CDP-DIACYLGLYCEROL--GLYCEROL-3-PHOSPHATE 3-PHOSPHATIDYLTRANSFERASE 1, CHLOROPLASTIC"/>
    <property type="match status" value="1"/>
</dbReference>
<evidence type="ECO:0000256" key="16">
    <source>
        <dbReference type="ARBA" id="ARBA00023264"/>
    </source>
</evidence>
<dbReference type="InterPro" id="IPR000462">
    <property type="entry name" value="CDP-OH_P_trans"/>
</dbReference>
<comment type="function">
    <text evidence="1">This protein catalyzes the committed step to the synthesis of the acidic phospholipids.</text>
</comment>
<dbReference type="FunFam" id="1.20.120.1760:FF:000004">
    <property type="entry name" value="CDP-diacylglycerol--glycerol-3-phosphate 3-phosphatidyltransferase"/>
    <property type="match status" value="1"/>
</dbReference>
<evidence type="ECO:0000256" key="5">
    <source>
        <dbReference type="ARBA" id="ARBA00010441"/>
    </source>
</evidence>
<evidence type="ECO:0000313" key="22">
    <source>
        <dbReference type="Proteomes" id="UP000003477"/>
    </source>
</evidence>
<evidence type="ECO:0000256" key="8">
    <source>
        <dbReference type="ARBA" id="ARBA00022475"/>
    </source>
</evidence>
<evidence type="ECO:0000256" key="11">
    <source>
        <dbReference type="ARBA" id="ARBA00022692"/>
    </source>
</evidence>
<dbReference type="EC" id="2.7.8.5" evidence="6 18"/>
<keyword evidence="13" id="KW-0443">Lipid metabolism</keyword>
<protein>
    <recommendedName>
        <fullName evidence="7 18">CDP-diacylglycerol--glycerol-3-phosphate 3-phosphatidyltransferase</fullName>
        <ecNumber evidence="6 18">2.7.8.5</ecNumber>
    </recommendedName>
</protein>
<evidence type="ECO:0000256" key="6">
    <source>
        <dbReference type="ARBA" id="ARBA00013170"/>
    </source>
</evidence>
<dbReference type="InterPro" id="IPR043130">
    <property type="entry name" value="CDP-OH_PTrfase_TM_dom"/>
</dbReference>
<evidence type="ECO:0000256" key="4">
    <source>
        <dbReference type="ARBA" id="ARBA00005189"/>
    </source>
</evidence>
<dbReference type="PROSITE" id="PS00379">
    <property type="entry name" value="CDP_ALCOHOL_P_TRANSF"/>
    <property type="match status" value="1"/>
</dbReference>
<dbReference type="GO" id="GO:0046474">
    <property type="term" value="P:glycerophospholipid biosynthetic process"/>
    <property type="evidence" value="ECO:0007669"/>
    <property type="project" value="TreeGrafter"/>
</dbReference>
<keyword evidence="8" id="KW-1003">Cell membrane</keyword>
<dbReference type="AlphaFoldDB" id="G5J3I7"/>
<evidence type="ECO:0000256" key="1">
    <source>
        <dbReference type="ARBA" id="ARBA00003973"/>
    </source>
</evidence>
<evidence type="ECO:0000256" key="19">
    <source>
        <dbReference type="RuleBase" id="RU003750"/>
    </source>
</evidence>
<evidence type="ECO:0000256" key="9">
    <source>
        <dbReference type="ARBA" id="ARBA00022516"/>
    </source>
</evidence>
<evidence type="ECO:0000256" key="13">
    <source>
        <dbReference type="ARBA" id="ARBA00023098"/>
    </source>
</evidence>
<keyword evidence="12 20" id="KW-1133">Transmembrane helix</keyword>
<evidence type="ECO:0000256" key="12">
    <source>
        <dbReference type="ARBA" id="ARBA00022989"/>
    </source>
</evidence>
<comment type="catalytic activity">
    <reaction evidence="17">
        <text>a CDP-1,2-diacyl-sn-glycerol + sn-glycerol 3-phosphate = a 1,2-diacyl-sn-glycero-3-phospho-(1'-sn-glycero-3'-phosphate) + CMP + H(+)</text>
        <dbReference type="Rhea" id="RHEA:12593"/>
        <dbReference type="ChEBI" id="CHEBI:15378"/>
        <dbReference type="ChEBI" id="CHEBI:57597"/>
        <dbReference type="ChEBI" id="CHEBI:58332"/>
        <dbReference type="ChEBI" id="CHEBI:60110"/>
        <dbReference type="ChEBI" id="CHEBI:60377"/>
        <dbReference type="EC" id="2.7.8.5"/>
    </reaction>
</comment>
<dbReference type="EMBL" id="AESD01000320">
    <property type="protein sequence ID" value="EHJ13250.1"/>
    <property type="molecule type" value="Genomic_DNA"/>
</dbReference>
<comment type="pathway">
    <text evidence="3">Phospholipid metabolism; phosphatidylglycerol biosynthesis; phosphatidylglycerol from CDP-diacylglycerol: step 1/2.</text>
</comment>
<evidence type="ECO:0000256" key="10">
    <source>
        <dbReference type="ARBA" id="ARBA00022679"/>
    </source>
</evidence>
<dbReference type="PANTHER" id="PTHR14269">
    <property type="entry name" value="CDP-DIACYLGLYCEROL--GLYCEROL-3-PHOSPHATE 3-PHOSPHATIDYLTRANSFERASE-RELATED"/>
    <property type="match status" value="1"/>
</dbReference>
<keyword evidence="9" id="KW-0444">Lipid biosynthesis</keyword>
<dbReference type="PIRSF" id="PIRSF000847">
    <property type="entry name" value="Phos_ph_gly_syn"/>
    <property type="match status" value="1"/>
</dbReference>
<keyword evidence="10 19" id="KW-0808">Transferase</keyword>
<evidence type="ECO:0000256" key="7">
    <source>
        <dbReference type="ARBA" id="ARBA00014944"/>
    </source>
</evidence>
<sequence>MTISHYQLSMNLPNSITISRLIGLPFLFYFLTTPTPSHRWLSLVIFLLAASTDWVDGYLARKLNQVTELGKFLDPLVDKLLVLAPLLSLISLQQVPAWGVFLILGREIAIAGWRINPNLTGNTTIQGANIWGKLKTVSQITAIALLIAPLPQPWETISITVFWLSVFLTILSGVIYLLPNFSSN</sequence>
<keyword evidence="14 20" id="KW-0472">Membrane</keyword>
<dbReference type="Proteomes" id="UP000003477">
    <property type="component" value="Unassembled WGS sequence"/>
</dbReference>
<comment type="subcellular location">
    <subcellularLocation>
        <location evidence="2">Cell membrane</location>
        <topology evidence="2">Multi-pass membrane protein</topology>
    </subcellularLocation>
</comment>
<dbReference type="InterPro" id="IPR004570">
    <property type="entry name" value="Phosphatidylglycerol_P_synth"/>
</dbReference>
<dbReference type="PATRIC" id="fig|423471.3.peg.1934"/>
<evidence type="ECO:0000256" key="17">
    <source>
        <dbReference type="ARBA" id="ARBA00048586"/>
    </source>
</evidence>
<evidence type="ECO:0000256" key="14">
    <source>
        <dbReference type="ARBA" id="ARBA00023136"/>
    </source>
</evidence>
<dbReference type="InterPro" id="IPR050324">
    <property type="entry name" value="CDP-alcohol_PTase-I"/>
</dbReference>
<feature type="transmembrane region" description="Helical" evidence="20">
    <location>
        <begin position="157"/>
        <end position="178"/>
    </location>
</feature>
<comment type="similarity">
    <text evidence="5 19">Belongs to the CDP-alcohol phosphatidyltransferase class-I family.</text>
</comment>
<evidence type="ECO:0000256" key="15">
    <source>
        <dbReference type="ARBA" id="ARBA00023209"/>
    </source>
</evidence>
<dbReference type="InterPro" id="IPR048254">
    <property type="entry name" value="CDP_ALCOHOL_P_TRANSF_CS"/>
</dbReference>
<dbReference type="NCBIfam" id="TIGR00560">
    <property type="entry name" value="pgsA"/>
    <property type="match status" value="1"/>
</dbReference>
<evidence type="ECO:0000256" key="3">
    <source>
        <dbReference type="ARBA" id="ARBA00005042"/>
    </source>
</evidence>